<dbReference type="RefSeq" id="WP_144986775.1">
    <property type="nucleotide sequence ID" value="NZ_VNJK01000001.1"/>
</dbReference>
<comment type="subunit">
    <text evidence="6">Homodimer.</text>
</comment>
<dbReference type="Proteomes" id="UP000318102">
    <property type="component" value="Unassembled WGS sequence"/>
</dbReference>
<dbReference type="EC" id="2.5.1.-" evidence="6"/>
<dbReference type="InterPro" id="IPR051332">
    <property type="entry name" value="Fosfomycin_Res_Enzymes"/>
</dbReference>
<evidence type="ECO:0000313" key="9">
    <source>
        <dbReference type="Proteomes" id="UP000318102"/>
    </source>
</evidence>
<dbReference type="Gene3D" id="3.10.180.10">
    <property type="entry name" value="2,3-Dihydroxybiphenyl 1,2-Dioxygenase, domain 1"/>
    <property type="match status" value="1"/>
</dbReference>
<comment type="cofactor">
    <cofactor evidence="6">
        <name>Mg(2+)</name>
        <dbReference type="ChEBI" id="CHEBI:18420"/>
    </cofactor>
</comment>
<dbReference type="PROSITE" id="PS51819">
    <property type="entry name" value="VOC"/>
    <property type="match status" value="1"/>
</dbReference>
<dbReference type="GO" id="GO:0005737">
    <property type="term" value="C:cytoplasm"/>
    <property type="evidence" value="ECO:0007669"/>
    <property type="project" value="UniProtKB-SubCell"/>
</dbReference>
<dbReference type="InterPro" id="IPR029068">
    <property type="entry name" value="Glyas_Bleomycin-R_OHBP_Dase"/>
</dbReference>
<comment type="function">
    <text evidence="6">Metallothiol transferase which confers resistance to fosfomycin by catalyzing the addition of a thiol cofactor to fosfomycin. L-cysteine is probably the physiological thiol donor.</text>
</comment>
<dbReference type="NCBIfam" id="NF003152">
    <property type="entry name" value="PRK04101.1"/>
    <property type="match status" value="1"/>
</dbReference>
<feature type="domain" description="VOC" evidence="7">
    <location>
        <begin position="5"/>
        <end position="120"/>
    </location>
</feature>
<dbReference type="GO" id="GO:0000287">
    <property type="term" value="F:magnesium ion binding"/>
    <property type="evidence" value="ECO:0007669"/>
    <property type="project" value="UniProtKB-UniRule"/>
</dbReference>
<evidence type="ECO:0000256" key="3">
    <source>
        <dbReference type="ARBA" id="ARBA00022723"/>
    </source>
</evidence>
<evidence type="ECO:0000313" key="8">
    <source>
        <dbReference type="EMBL" id="TVX91864.1"/>
    </source>
</evidence>
<evidence type="ECO:0000256" key="6">
    <source>
        <dbReference type="HAMAP-Rule" id="MF_01512"/>
    </source>
</evidence>
<gene>
    <name evidence="6 8" type="primary">fosB</name>
    <name evidence="8" type="ORF">FPZ44_01575</name>
</gene>
<dbReference type="GO" id="GO:0016765">
    <property type="term" value="F:transferase activity, transferring alkyl or aryl (other than methyl) groups"/>
    <property type="evidence" value="ECO:0007669"/>
    <property type="project" value="UniProtKB-UniRule"/>
</dbReference>
<dbReference type="PANTHER" id="PTHR36113:SF6">
    <property type="entry name" value="FOSFOMYCIN RESISTANCE PROTEIN FOSX"/>
    <property type="match status" value="1"/>
</dbReference>
<protein>
    <recommendedName>
        <fullName evidence="6">Metallothiol transferase FosB</fullName>
        <ecNumber evidence="6">2.5.1.-</ecNumber>
    </recommendedName>
    <alternativeName>
        <fullName evidence="6">Fosfomycin resistance protein</fullName>
    </alternativeName>
</protein>
<dbReference type="CDD" id="cd08363">
    <property type="entry name" value="FosB"/>
    <property type="match status" value="1"/>
</dbReference>
<comment type="caution">
    <text evidence="8">The sequence shown here is derived from an EMBL/GenBank/DDBJ whole genome shotgun (WGS) entry which is preliminary data.</text>
</comment>
<reference evidence="8 9" key="1">
    <citation type="submission" date="2019-07" db="EMBL/GenBank/DDBJ databases">
        <authorList>
            <person name="Kim J."/>
        </authorList>
    </citation>
    <scope>NUCLEOTIDE SEQUENCE [LARGE SCALE GENOMIC DNA]</scope>
    <source>
        <strain evidence="8 9">N4</strain>
    </source>
</reference>
<sequence length="140" mass="16809">MQLGQMNHICFSVSNLKQSVAFYEQVFDAKLLVVGRKLAYFDLNGLWIALNEEKDIPRNEIRESYTHMAFTIEEKDFEQWQAKLERLNVNILPGRARDIEDRRSIYFTDLDGHKFELHTGCLQDRLDYYKKEKHHMKFYD</sequence>
<comment type="similarity">
    <text evidence="6">Belongs to the fosfomycin resistance protein family. FosB subfamily.</text>
</comment>
<organism evidence="8 9">
    <name type="scientific">Paenibacillus agilis</name>
    <dbReference type="NCBI Taxonomy" id="3020863"/>
    <lineage>
        <taxon>Bacteria</taxon>
        <taxon>Bacillati</taxon>
        <taxon>Bacillota</taxon>
        <taxon>Bacilli</taxon>
        <taxon>Bacillales</taxon>
        <taxon>Paenibacillaceae</taxon>
        <taxon>Paenibacillus</taxon>
    </lineage>
</organism>
<dbReference type="EMBL" id="VNJK01000001">
    <property type="protein sequence ID" value="TVX91864.1"/>
    <property type="molecule type" value="Genomic_DNA"/>
</dbReference>
<dbReference type="GO" id="GO:0046677">
    <property type="term" value="P:response to antibiotic"/>
    <property type="evidence" value="ECO:0007669"/>
    <property type="project" value="UniProtKB-UniRule"/>
</dbReference>
<dbReference type="InterPro" id="IPR037523">
    <property type="entry name" value="VOC_core"/>
</dbReference>
<keyword evidence="4 6" id="KW-0460">Magnesium</keyword>
<dbReference type="InterPro" id="IPR004360">
    <property type="entry name" value="Glyas_Fos-R_dOase_dom"/>
</dbReference>
<dbReference type="SUPFAM" id="SSF54593">
    <property type="entry name" value="Glyoxalase/Bleomycin resistance protein/Dihydroxybiphenyl dioxygenase"/>
    <property type="match status" value="1"/>
</dbReference>
<evidence type="ECO:0000259" key="7">
    <source>
        <dbReference type="PROSITE" id="PS51819"/>
    </source>
</evidence>
<comment type="subcellular location">
    <subcellularLocation>
        <location evidence="6">Cytoplasm</location>
    </subcellularLocation>
</comment>
<dbReference type="AlphaFoldDB" id="A0A559IW65"/>
<dbReference type="InterPro" id="IPR022858">
    <property type="entry name" value="Metallothiol_Trafse_FosB"/>
</dbReference>
<evidence type="ECO:0000256" key="1">
    <source>
        <dbReference type="ARBA" id="ARBA00022490"/>
    </source>
</evidence>
<proteinExistence type="inferred from homology"/>
<dbReference type="HAMAP" id="MF_01512">
    <property type="entry name" value="FosB"/>
    <property type="match status" value="1"/>
</dbReference>
<accession>A0A559IW65</accession>
<keyword evidence="1 6" id="KW-0963">Cytoplasm</keyword>
<keyword evidence="3 6" id="KW-0479">Metal-binding</keyword>
<evidence type="ECO:0000256" key="5">
    <source>
        <dbReference type="ARBA" id="ARBA00023251"/>
    </source>
</evidence>
<keyword evidence="9" id="KW-1185">Reference proteome</keyword>
<evidence type="ECO:0000256" key="2">
    <source>
        <dbReference type="ARBA" id="ARBA00022679"/>
    </source>
</evidence>
<feature type="binding site" evidence="6">
    <location>
        <position position="67"/>
    </location>
    <ligand>
        <name>Mg(2+)</name>
        <dbReference type="ChEBI" id="CHEBI:18420"/>
    </ligand>
</feature>
<dbReference type="Pfam" id="PF00903">
    <property type="entry name" value="Glyoxalase"/>
    <property type="match status" value="1"/>
</dbReference>
<dbReference type="OrthoDB" id="192739at2"/>
<feature type="binding site" evidence="6">
    <location>
        <position position="116"/>
    </location>
    <ligand>
        <name>Mg(2+)</name>
        <dbReference type="ChEBI" id="CHEBI:18420"/>
    </ligand>
</feature>
<keyword evidence="5 6" id="KW-0046">Antibiotic resistance</keyword>
<feature type="binding site" evidence="6">
    <location>
        <position position="8"/>
    </location>
    <ligand>
        <name>Mg(2+)</name>
        <dbReference type="ChEBI" id="CHEBI:18420"/>
    </ligand>
</feature>
<evidence type="ECO:0000256" key="4">
    <source>
        <dbReference type="ARBA" id="ARBA00022842"/>
    </source>
</evidence>
<keyword evidence="2 6" id="KW-0808">Transferase</keyword>
<name>A0A559IW65_9BACL</name>
<dbReference type="PANTHER" id="PTHR36113">
    <property type="entry name" value="LYASE, PUTATIVE-RELATED-RELATED"/>
    <property type="match status" value="1"/>
</dbReference>